<feature type="transmembrane region" description="Helical" evidence="6">
    <location>
        <begin position="187"/>
        <end position="210"/>
    </location>
</feature>
<feature type="transmembrane region" description="Helical" evidence="6">
    <location>
        <begin position="230"/>
        <end position="248"/>
    </location>
</feature>
<dbReference type="AlphaFoldDB" id="U4UMT1"/>
<dbReference type="EMBL" id="KB632287">
    <property type="protein sequence ID" value="ERL91466.1"/>
    <property type="molecule type" value="Genomic_DNA"/>
</dbReference>
<comment type="similarity">
    <text evidence="2">Belongs to the MIP/aquaporin (TC 1.A.8) family. AQP11/AQP12 subfamily.</text>
</comment>
<keyword evidence="3 6" id="KW-0812">Transmembrane</keyword>
<organism evidence="7 8">
    <name type="scientific">Dendroctonus ponderosae</name>
    <name type="common">Mountain pine beetle</name>
    <dbReference type="NCBI Taxonomy" id="77166"/>
    <lineage>
        <taxon>Eukaryota</taxon>
        <taxon>Metazoa</taxon>
        <taxon>Ecdysozoa</taxon>
        <taxon>Arthropoda</taxon>
        <taxon>Hexapoda</taxon>
        <taxon>Insecta</taxon>
        <taxon>Pterygota</taxon>
        <taxon>Neoptera</taxon>
        <taxon>Endopterygota</taxon>
        <taxon>Coleoptera</taxon>
        <taxon>Polyphaga</taxon>
        <taxon>Cucujiformia</taxon>
        <taxon>Curculionidae</taxon>
        <taxon>Scolytinae</taxon>
        <taxon>Dendroctonus</taxon>
    </lineage>
</organism>
<dbReference type="InterPro" id="IPR016697">
    <property type="entry name" value="Aquaporin_11/12"/>
</dbReference>
<keyword evidence="5 6" id="KW-0472">Membrane</keyword>
<evidence type="ECO:0000256" key="1">
    <source>
        <dbReference type="ARBA" id="ARBA00004141"/>
    </source>
</evidence>
<dbReference type="Gene3D" id="1.20.1080.10">
    <property type="entry name" value="Glycerol uptake facilitator protein"/>
    <property type="match status" value="1"/>
</dbReference>
<dbReference type="STRING" id="77166.U4UMT1"/>
<dbReference type="Proteomes" id="UP000030742">
    <property type="component" value="Unassembled WGS sequence"/>
</dbReference>
<proteinExistence type="inferred from homology"/>
<feature type="non-terminal residue" evidence="7">
    <location>
        <position position="263"/>
    </location>
</feature>
<feature type="transmembrane region" description="Helical" evidence="6">
    <location>
        <begin position="6"/>
        <end position="25"/>
    </location>
</feature>
<dbReference type="PIRSF" id="PIRSF017529">
    <property type="entry name" value="Aquaporin_11/12"/>
    <property type="match status" value="1"/>
</dbReference>
<gene>
    <name evidence="7" type="ORF">D910_08796</name>
</gene>
<reference evidence="7 8" key="1">
    <citation type="journal article" date="2013" name="Genome Biol.">
        <title>Draft genome of the mountain pine beetle, Dendroctonus ponderosae Hopkins, a major forest pest.</title>
        <authorList>
            <person name="Keeling C.I."/>
            <person name="Yuen M.M."/>
            <person name="Liao N.Y."/>
            <person name="Docking T.R."/>
            <person name="Chan S.K."/>
            <person name="Taylor G.A."/>
            <person name="Palmquist D.L."/>
            <person name="Jackman S.D."/>
            <person name="Nguyen A."/>
            <person name="Li M."/>
            <person name="Henderson H."/>
            <person name="Janes J.K."/>
            <person name="Zhao Y."/>
            <person name="Pandoh P."/>
            <person name="Moore R."/>
            <person name="Sperling F.A."/>
            <person name="Huber D.P."/>
            <person name="Birol I."/>
            <person name="Jones S.J."/>
            <person name="Bohlmann J."/>
        </authorList>
    </citation>
    <scope>NUCLEOTIDE SEQUENCE</scope>
</reference>
<evidence type="ECO:0000313" key="8">
    <source>
        <dbReference type="Proteomes" id="UP000030742"/>
    </source>
</evidence>
<protein>
    <recommendedName>
        <fullName evidence="9">Aquaporin</fullName>
    </recommendedName>
</protein>
<accession>U4UMT1</accession>
<keyword evidence="4 6" id="KW-1133">Transmembrane helix</keyword>
<dbReference type="GO" id="GO:0016020">
    <property type="term" value="C:membrane"/>
    <property type="evidence" value="ECO:0007669"/>
    <property type="project" value="UniProtKB-SubCell"/>
</dbReference>
<feature type="transmembrane region" description="Helical" evidence="6">
    <location>
        <begin position="110"/>
        <end position="135"/>
    </location>
</feature>
<feature type="transmembrane region" description="Helical" evidence="6">
    <location>
        <begin position="155"/>
        <end position="175"/>
    </location>
</feature>
<evidence type="ECO:0000256" key="5">
    <source>
        <dbReference type="ARBA" id="ARBA00023136"/>
    </source>
</evidence>
<dbReference type="InterPro" id="IPR051883">
    <property type="entry name" value="AQP11/12_channel"/>
</dbReference>
<sequence>KKHNVFGLHPLSVSVIYILVTLYLASQLRKLVTAFTKSDSLARQLLLELVATFELCAACFELIIDNWGVNAYALFLLLLTIWWSTKWGDATACPYCPMEEAFAGQRTWKSALNIIGVQLVAALLTFKYVQVLWAIELVETHKDKAYEECAADLQVDMVMGAIVECALTCLCRVMSKILAEKSFRCSGVVDAAFATTMVVLAFNISGGYFNPALATSLKFGCVGNTAVEHIVTYWIGSCTGALLSCIIFESNAVQNFLKRGKEE</sequence>
<dbReference type="PANTHER" id="PTHR21191">
    <property type="entry name" value="AQUAPORIN"/>
    <property type="match status" value="1"/>
</dbReference>
<evidence type="ECO:0000256" key="4">
    <source>
        <dbReference type="ARBA" id="ARBA00022989"/>
    </source>
</evidence>
<evidence type="ECO:0000256" key="2">
    <source>
        <dbReference type="ARBA" id="ARBA00005900"/>
    </source>
</evidence>
<evidence type="ECO:0000256" key="3">
    <source>
        <dbReference type="ARBA" id="ARBA00022692"/>
    </source>
</evidence>
<dbReference type="Pfam" id="PF00230">
    <property type="entry name" value="MIP"/>
    <property type="match status" value="1"/>
</dbReference>
<feature type="transmembrane region" description="Helical" evidence="6">
    <location>
        <begin position="70"/>
        <end position="89"/>
    </location>
</feature>
<dbReference type="InterPro" id="IPR000425">
    <property type="entry name" value="MIP"/>
</dbReference>
<dbReference type="SUPFAM" id="SSF81338">
    <property type="entry name" value="Aquaporin-like"/>
    <property type="match status" value="1"/>
</dbReference>
<dbReference type="PANTHER" id="PTHR21191:SF16">
    <property type="entry name" value="AQUAPORIN"/>
    <property type="match status" value="1"/>
</dbReference>
<dbReference type="InterPro" id="IPR023271">
    <property type="entry name" value="Aquaporin-like"/>
</dbReference>
<evidence type="ECO:0008006" key="9">
    <source>
        <dbReference type="Google" id="ProtNLM"/>
    </source>
</evidence>
<dbReference type="GO" id="GO:0015267">
    <property type="term" value="F:channel activity"/>
    <property type="evidence" value="ECO:0007669"/>
    <property type="project" value="InterPro"/>
</dbReference>
<evidence type="ECO:0000256" key="6">
    <source>
        <dbReference type="SAM" id="Phobius"/>
    </source>
</evidence>
<dbReference type="GO" id="GO:0005737">
    <property type="term" value="C:cytoplasm"/>
    <property type="evidence" value="ECO:0007669"/>
    <property type="project" value="TreeGrafter"/>
</dbReference>
<comment type="subcellular location">
    <subcellularLocation>
        <location evidence="1">Membrane</location>
        <topology evidence="1">Multi-pass membrane protein</topology>
    </subcellularLocation>
</comment>
<name>U4UMT1_DENPD</name>
<feature type="non-terminal residue" evidence="7">
    <location>
        <position position="1"/>
    </location>
</feature>
<evidence type="ECO:0000313" key="7">
    <source>
        <dbReference type="EMBL" id="ERL91466.1"/>
    </source>
</evidence>